<organism evidence="4 5">
    <name type="scientific">Draconibacterium aestuarii</name>
    <dbReference type="NCBI Taxonomy" id="2998507"/>
    <lineage>
        <taxon>Bacteria</taxon>
        <taxon>Pseudomonadati</taxon>
        <taxon>Bacteroidota</taxon>
        <taxon>Bacteroidia</taxon>
        <taxon>Marinilabiliales</taxon>
        <taxon>Prolixibacteraceae</taxon>
        <taxon>Draconibacterium</taxon>
    </lineage>
</organism>
<dbReference type="Gene3D" id="2.60.40.4070">
    <property type="match status" value="1"/>
</dbReference>
<gene>
    <name evidence="4" type="ORF">OU798_08905</name>
</gene>
<feature type="signal peptide" evidence="2">
    <location>
        <begin position="1"/>
        <end position="25"/>
    </location>
</feature>
<feature type="chain" id="PRO_5040946933" evidence="2">
    <location>
        <begin position="26"/>
        <end position="587"/>
    </location>
</feature>
<protein>
    <submittedName>
        <fullName evidence="4">T9SS type A sorting domain-containing protein</fullName>
    </submittedName>
</protein>
<evidence type="ECO:0000313" key="4">
    <source>
        <dbReference type="EMBL" id="MCY1720457.1"/>
    </source>
</evidence>
<feature type="compositionally biased region" description="Basic and acidic residues" evidence="1">
    <location>
        <begin position="207"/>
        <end position="218"/>
    </location>
</feature>
<feature type="domain" description="Secretion system C-terminal sorting" evidence="3">
    <location>
        <begin position="502"/>
        <end position="584"/>
    </location>
</feature>
<name>A0A9X3F641_9BACT</name>
<comment type="caution">
    <text evidence="4">The sequence shown here is derived from an EMBL/GenBank/DDBJ whole genome shotgun (WGS) entry which is preliminary data.</text>
</comment>
<dbReference type="AlphaFoldDB" id="A0A9X3F641"/>
<evidence type="ECO:0000313" key="5">
    <source>
        <dbReference type="Proteomes" id="UP001145087"/>
    </source>
</evidence>
<sequence>MKHVYSIFKNLLAAFVLLIAFAANAQEFLTIDMGNIELLPEQDTQLIALYINGTDTSSEGIKWNTDPGYLGKVSDDGILTAGQPGTGLLIAKYKELRDTVDLLVIVEPKNDDNNMYDMYPKVKIVPASIKVEVGDSVELYAFYVDSFDVKTDTMPFLWSVDPIGLGEFTDPANSMFQAGDLPGKGIVIAQYNGLADTVKIEVYESKRTKEKKEKEEKQNNGNSGKQITIEPGDMAVYSGADPILYSATYKTNGNKHQNAEFLWSVSDTSIASIDTTGLLTLKGETGMTLVNVEYSNFGASVELLVVDSMIDMDVNTISIHRVLPNGKQLKAKTFKEGDSYKIGGLPYPLNLLNAGMIHFPFGCIDEDIEIFMFIPEKYAEMNDDSTEVDFSWDIVTGVEFSVKPAGSDTIVEPYWFNIPVELKLVYKRDLIDSLGIDPQDLNMFFADSTGFIELDGQIATVDTARNRIYASIAHFSTIVVKEKAATTSVKDLTPVVQDMLDIYPNPFSSSTTIQFTLTDRGNVNISVYNIFGQKVQGLAEGEFTEGMHKIIWQGKDMNGAPATSGIYFFRFIKDGEVSAVKRIILNR</sequence>
<reference evidence="4" key="1">
    <citation type="submission" date="2022-11" db="EMBL/GenBank/DDBJ databases">
        <title>Marilongibacter aestuarii gen. nov., sp. nov., isolated from tidal flat sediment.</title>
        <authorList>
            <person name="Jiayan W."/>
        </authorList>
    </citation>
    <scope>NUCLEOTIDE SEQUENCE</scope>
    <source>
        <strain evidence="4">Z1-6</strain>
    </source>
</reference>
<accession>A0A9X3F641</accession>
<keyword evidence="5" id="KW-1185">Reference proteome</keyword>
<evidence type="ECO:0000259" key="3">
    <source>
        <dbReference type="Pfam" id="PF18962"/>
    </source>
</evidence>
<dbReference type="InterPro" id="IPR008964">
    <property type="entry name" value="Invasin/intimin_cell_adhesion"/>
</dbReference>
<feature type="region of interest" description="Disordered" evidence="1">
    <location>
        <begin position="207"/>
        <end position="228"/>
    </location>
</feature>
<proteinExistence type="predicted"/>
<dbReference type="NCBIfam" id="TIGR04183">
    <property type="entry name" value="Por_Secre_tail"/>
    <property type="match status" value="1"/>
</dbReference>
<dbReference type="Proteomes" id="UP001145087">
    <property type="component" value="Unassembled WGS sequence"/>
</dbReference>
<evidence type="ECO:0000256" key="1">
    <source>
        <dbReference type="SAM" id="MobiDB-lite"/>
    </source>
</evidence>
<dbReference type="Pfam" id="PF18962">
    <property type="entry name" value="Por_Secre_tail"/>
    <property type="match status" value="1"/>
</dbReference>
<dbReference type="InterPro" id="IPR026444">
    <property type="entry name" value="Secre_tail"/>
</dbReference>
<dbReference type="Gene3D" id="2.60.40.1080">
    <property type="match status" value="1"/>
</dbReference>
<keyword evidence="2" id="KW-0732">Signal</keyword>
<dbReference type="RefSeq" id="WP_343332790.1">
    <property type="nucleotide sequence ID" value="NZ_JAPOHD010000017.1"/>
</dbReference>
<evidence type="ECO:0000256" key="2">
    <source>
        <dbReference type="SAM" id="SignalP"/>
    </source>
</evidence>
<dbReference type="EMBL" id="JAPOHD010000017">
    <property type="protein sequence ID" value="MCY1720457.1"/>
    <property type="molecule type" value="Genomic_DNA"/>
</dbReference>
<dbReference type="SUPFAM" id="SSF49373">
    <property type="entry name" value="Invasin/intimin cell-adhesion fragments"/>
    <property type="match status" value="1"/>
</dbReference>